<evidence type="ECO:0000256" key="2">
    <source>
        <dbReference type="SAM" id="Phobius"/>
    </source>
</evidence>
<protein>
    <submittedName>
        <fullName evidence="3">Uncharacterized protein</fullName>
    </submittedName>
</protein>
<dbReference type="EMBL" id="BDSP01000080">
    <property type="protein sequence ID" value="GAX14493.1"/>
    <property type="molecule type" value="Genomic_DNA"/>
</dbReference>
<dbReference type="OrthoDB" id="411535at2759"/>
<dbReference type="InParanoid" id="A0A1Z5JKF0"/>
<evidence type="ECO:0000313" key="3">
    <source>
        <dbReference type="EMBL" id="GAX14493.1"/>
    </source>
</evidence>
<keyword evidence="2" id="KW-1133">Transmembrane helix</keyword>
<organism evidence="3 4">
    <name type="scientific">Fistulifera solaris</name>
    <name type="common">Oleaginous diatom</name>
    <dbReference type="NCBI Taxonomy" id="1519565"/>
    <lineage>
        <taxon>Eukaryota</taxon>
        <taxon>Sar</taxon>
        <taxon>Stramenopiles</taxon>
        <taxon>Ochrophyta</taxon>
        <taxon>Bacillariophyta</taxon>
        <taxon>Bacillariophyceae</taxon>
        <taxon>Bacillariophycidae</taxon>
        <taxon>Naviculales</taxon>
        <taxon>Naviculaceae</taxon>
        <taxon>Fistulifera</taxon>
    </lineage>
</organism>
<feature type="transmembrane region" description="Helical" evidence="2">
    <location>
        <begin position="167"/>
        <end position="190"/>
    </location>
</feature>
<keyword evidence="4" id="KW-1185">Reference proteome</keyword>
<feature type="compositionally biased region" description="Basic and acidic residues" evidence="1">
    <location>
        <begin position="34"/>
        <end position="44"/>
    </location>
</feature>
<reference evidence="3 4" key="1">
    <citation type="journal article" date="2015" name="Plant Cell">
        <title>Oil accumulation by the oleaginous diatom Fistulifera solaris as revealed by the genome and transcriptome.</title>
        <authorList>
            <person name="Tanaka T."/>
            <person name="Maeda Y."/>
            <person name="Veluchamy A."/>
            <person name="Tanaka M."/>
            <person name="Abida H."/>
            <person name="Marechal E."/>
            <person name="Bowler C."/>
            <person name="Muto M."/>
            <person name="Sunaga Y."/>
            <person name="Tanaka M."/>
            <person name="Yoshino T."/>
            <person name="Taniguchi T."/>
            <person name="Fukuda Y."/>
            <person name="Nemoto M."/>
            <person name="Matsumoto M."/>
            <person name="Wong P.S."/>
            <person name="Aburatani S."/>
            <person name="Fujibuchi W."/>
        </authorList>
    </citation>
    <scope>NUCLEOTIDE SEQUENCE [LARGE SCALE GENOMIC DNA]</scope>
    <source>
        <strain evidence="3 4">JPCC DA0580</strain>
    </source>
</reference>
<feature type="region of interest" description="Disordered" evidence="1">
    <location>
        <begin position="34"/>
        <end position="53"/>
    </location>
</feature>
<name>A0A1Z5JKF0_FISSO</name>
<dbReference type="InterPro" id="IPR026721">
    <property type="entry name" value="TMEM18"/>
</dbReference>
<keyword evidence="2" id="KW-0472">Membrane</keyword>
<sequence length="220" mass="25270">MTKSLFEKVANDMLEASEKLVNGVEEGLAILFSSKKEPPQSAEKEEWDDESMTEEFLTQSSPLSGIAESVMGNILEGQQTPQTFLEHFHAFRYAITWSEPFVMGLIAFQVVMLLLTLWVSRKNQSLAPRVILMLLILGLVRLAERWNELGARHWRSFATQNYFDRRGIFVSIMLCAPLLFDSLIMMILFLREASQLLVEVKAAQIKRKQKVDKKRSKKDQ</sequence>
<dbReference type="Proteomes" id="UP000198406">
    <property type="component" value="Unassembled WGS sequence"/>
</dbReference>
<feature type="transmembrane region" description="Helical" evidence="2">
    <location>
        <begin position="101"/>
        <end position="120"/>
    </location>
</feature>
<proteinExistence type="predicted"/>
<comment type="caution">
    <text evidence="3">The sequence shown here is derived from an EMBL/GenBank/DDBJ whole genome shotgun (WGS) entry which is preliminary data.</text>
</comment>
<gene>
    <name evidence="3" type="ORF">FisN_11Hh046</name>
</gene>
<dbReference type="AlphaFoldDB" id="A0A1Z5JKF0"/>
<keyword evidence="2" id="KW-0812">Transmembrane</keyword>
<evidence type="ECO:0000256" key="1">
    <source>
        <dbReference type="SAM" id="MobiDB-lite"/>
    </source>
</evidence>
<dbReference type="Pfam" id="PF14770">
    <property type="entry name" value="TMEM18"/>
    <property type="match status" value="1"/>
</dbReference>
<evidence type="ECO:0000313" key="4">
    <source>
        <dbReference type="Proteomes" id="UP000198406"/>
    </source>
</evidence>
<accession>A0A1Z5JKF0</accession>
<feature type="transmembrane region" description="Helical" evidence="2">
    <location>
        <begin position="126"/>
        <end position="146"/>
    </location>
</feature>